<proteinExistence type="predicted"/>
<reference evidence="5 6" key="1">
    <citation type="submission" date="2021-12" db="EMBL/GenBank/DDBJ databases">
        <title>Discovery of the Pendulisporaceae a myxobacterial family with distinct sporulation behavior and unique specialized metabolism.</title>
        <authorList>
            <person name="Garcia R."/>
            <person name="Popoff A."/>
            <person name="Bader C.D."/>
            <person name="Loehr J."/>
            <person name="Walesch S."/>
            <person name="Walt C."/>
            <person name="Boldt J."/>
            <person name="Bunk B."/>
            <person name="Haeckl F.J.F.P.J."/>
            <person name="Gunesch A.P."/>
            <person name="Birkelbach J."/>
            <person name="Nuebel U."/>
            <person name="Pietschmann T."/>
            <person name="Bach T."/>
            <person name="Mueller R."/>
        </authorList>
    </citation>
    <scope>NUCLEOTIDE SEQUENCE [LARGE SCALE GENOMIC DNA]</scope>
    <source>
        <strain evidence="5 6">MSr12523</strain>
    </source>
</reference>
<organism evidence="5 6">
    <name type="scientific">Pendulispora brunnea</name>
    <dbReference type="NCBI Taxonomy" id="2905690"/>
    <lineage>
        <taxon>Bacteria</taxon>
        <taxon>Pseudomonadati</taxon>
        <taxon>Myxococcota</taxon>
        <taxon>Myxococcia</taxon>
        <taxon>Myxococcales</taxon>
        <taxon>Sorangiineae</taxon>
        <taxon>Pendulisporaceae</taxon>
        <taxon>Pendulispora</taxon>
    </lineage>
</organism>
<dbReference type="Gene3D" id="1.10.10.10">
    <property type="entry name" value="Winged helix-like DNA-binding domain superfamily/Winged helix DNA-binding domain"/>
    <property type="match status" value="1"/>
</dbReference>
<keyword evidence="6" id="KW-1185">Reference proteome</keyword>
<dbReference type="PRINTS" id="PR00598">
    <property type="entry name" value="HTHMARR"/>
</dbReference>
<dbReference type="PANTHER" id="PTHR42756">
    <property type="entry name" value="TRANSCRIPTIONAL REGULATOR, MARR"/>
    <property type="match status" value="1"/>
</dbReference>
<accession>A0ABZ2KHU4</accession>
<dbReference type="SMART" id="SM00347">
    <property type="entry name" value="HTH_MARR"/>
    <property type="match status" value="1"/>
</dbReference>
<dbReference type="EMBL" id="CP089982">
    <property type="protein sequence ID" value="WXA98141.1"/>
    <property type="molecule type" value="Genomic_DNA"/>
</dbReference>
<dbReference type="PROSITE" id="PS50995">
    <property type="entry name" value="HTH_MARR_2"/>
    <property type="match status" value="1"/>
</dbReference>
<evidence type="ECO:0000256" key="2">
    <source>
        <dbReference type="ARBA" id="ARBA00023125"/>
    </source>
</evidence>
<dbReference type="InterPro" id="IPR011991">
    <property type="entry name" value="ArsR-like_HTH"/>
</dbReference>
<dbReference type="InterPro" id="IPR036390">
    <property type="entry name" value="WH_DNA-bd_sf"/>
</dbReference>
<evidence type="ECO:0000259" key="4">
    <source>
        <dbReference type="PROSITE" id="PS50995"/>
    </source>
</evidence>
<dbReference type="SUPFAM" id="SSF46785">
    <property type="entry name" value="Winged helix' DNA-binding domain"/>
    <property type="match status" value="1"/>
</dbReference>
<feature type="domain" description="HTH marR-type" evidence="4">
    <location>
        <begin position="5"/>
        <end position="137"/>
    </location>
</feature>
<evidence type="ECO:0000256" key="3">
    <source>
        <dbReference type="ARBA" id="ARBA00023163"/>
    </source>
</evidence>
<evidence type="ECO:0000313" key="6">
    <source>
        <dbReference type="Proteomes" id="UP001379533"/>
    </source>
</evidence>
<keyword evidence="2" id="KW-0238">DNA-binding</keyword>
<keyword evidence="1" id="KW-0805">Transcription regulation</keyword>
<dbReference type="InterPro" id="IPR000835">
    <property type="entry name" value="HTH_MarR-typ"/>
</dbReference>
<dbReference type="PANTHER" id="PTHR42756:SF1">
    <property type="entry name" value="TRANSCRIPTIONAL REPRESSOR OF EMRAB OPERON"/>
    <property type="match status" value="1"/>
</dbReference>
<keyword evidence="3" id="KW-0804">Transcription</keyword>
<dbReference type="Proteomes" id="UP001379533">
    <property type="component" value="Chromosome"/>
</dbReference>
<sequence>MTPLEEQVTFAMIRAMKAHFRRTAPRLAELGLQLGQDMLLRLLWEKDGLSQSELIARLGVEPPTVTKAIGRLEKEGLVTRRRDPDDARVSRVHLTPRAKRLRDPVMQVWADMEARALAGLSEEERHTLRALSLRVRANLEAPDE</sequence>
<dbReference type="CDD" id="cd00090">
    <property type="entry name" value="HTH_ARSR"/>
    <property type="match status" value="1"/>
</dbReference>
<dbReference type="Pfam" id="PF01047">
    <property type="entry name" value="MarR"/>
    <property type="match status" value="1"/>
</dbReference>
<protein>
    <submittedName>
        <fullName evidence="5">MarR family transcriptional regulator</fullName>
    </submittedName>
</protein>
<dbReference type="RefSeq" id="WP_394848753.1">
    <property type="nucleotide sequence ID" value="NZ_CP089982.1"/>
</dbReference>
<evidence type="ECO:0000256" key="1">
    <source>
        <dbReference type="ARBA" id="ARBA00023015"/>
    </source>
</evidence>
<name>A0ABZ2KHU4_9BACT</name>
<evidence type="ECO:0000313" key="5">
    <source>
        <dbReference type="EMBL" id="WXA98141.1"/>
    </source>
</evidence>
<dbReference type="InterPro" id="IPR036388">
    <property type="entry name" value="WH-like_DNA-bd_sf"/>
</dbReference>
<gene>
    <name evidence="5" type="ORF">LZC95_15015</name>
</gene>